<proteinExistence type="predicted"/>
<comment type="caution">
    <text evidence="1">The sequence shown here is derived from an EMBL/GenBank/DDBJ whole genome shotgun (WGS) entry which is preliminary data.</text>
</comment>
<sequence>MTEIEKEIIQIKFLLEKIEGIIDSRLIGEEDPEKDEIKEIIDFESRKKAGELELNEI</sequence>
<gene>
    <name evidence="1" type="ORF">HG719_04495</name>
</gene>
<evidence type="ECO:0000313" key="1">
    <source>
        <dbReference type="EMBL" id="NMO09096.1"/>
    </source>
</evidence>
<name>A0A7K4DM18_9EURY</name>
<protein>
    <submittedName>
        <fullName evidence="1">Uncharacterized protein</fullName>
    </submittedName>
</protein>
<dbReference type="RefSeq" id="WP_157932008.1">
    <property type="nucleotide sequence ID" value="NZ_CP017766.1"/>
</dbReference>
<reference evidence="1 2" key="1">
    <citation type="submission" date="2020-04" db="EMBL/GenBank/DDBJ databases">
        <title>Draft genome of Methanobacterium subterraneum isolated from animal feces.</title>
        <authorList>
            <person name="Ouboter H.T."/>
            <person name="Berger S."/>
            <person name="Gungor E."/>
            <person name="Jetten M.S.M."/>
            <person name="Welte C.U."/>
        </authorList>
    </citation>
    <scope>NUCLEOTIDE SEQUENCE [LARGE SCALE GENOMIC DNA]</scope>
    <source>
        <strain evidence="1">HO_2020</strain>
    </source>
</reference>
<dbReference type="EMBL" id="JABBYL010000015">
    <property type="protein sequence ID" value="NMO09096.1"/>
    <property type="molecule type" value="Genomic_DNA"/>
</dbReference>
<organism evidence="1 2">
    <name type="scientific">Methanobacterium subterraneum</name>
    <dbReference type="NCBI Taxonomy" id="59277"/>
    <lineage>
        <taxon>Archaea</taxon>
        <taxon>Methanobacteriati</taxon>
        <taxon>Methanobacteriota</taxon>
        <taxon>Methanomada group</taxon>
        <taxon>Methanobacteria</taxon>
        <taxon>Methanobacteriales</taxon>
        <taxon>Methanobacteriaceae</taxon>
        <taxon>Methanobacterium</taxon>
    </lineage>
</organism>
<evidence type="ECO:0000313" key="2">
    <source>
        <dbReference type="Proteomes" id="UP000591058"/>
    </source>
</evidence>
<dbReference type="AlphaFoldDB" id="A0A7K4DM18"/>
<dbReference type="GeneID" id="43466551"/>
<accession>A0A7K4DM18</accession>
<dbReference type="Proteomes" id="UP000591058">
    <property type="component" value="Unassembled WGS sequence"/>
</dbReference>